<keyword evidence="2 9" id="KW-0690">Ribosome biogenesis</keyword>
<feature type="binding site" evidence="9">
    <location>
        <position position="127"/>
    </location>
    <ligand>
        <name>Zn(2+)</name>
        <dbReference type="ChEBI" id="CHEBI:29105"/>
        <note>catalytic</note>
    </ligand>
</feature>
<reference evidence="10 11" key="1">
    <citation type="submission" date="2020-08" db="EMBL/GenBank/DDBJ databases">
        <title>Genome public.</title>
        <authorList>
            <person name="Liu C."/>
            <person name="Sun Q."/>
        </authorList>
    </citation>
    <scope>NUCLEOTIDE SEQUENCE [LARGE SCALE GENOMIC DNA]</scope>
    <source>
        <strain evidence="10 11">NSJ-9</strain>
    </source>
</reference>
<dbReference type="InterPro" id="IPR002036">
    <property type="entry name" value="YbeY"/>
</dbReference>
<comment type="cofactor">
    <cofactor evidence="9">
        <name>Zn(2+)</name>
        <dbReference type="ChEBI" id="CHEBI:29105"/>
    </cofactor>
    <text evidence="9">Binds 1 zinc ion.</text>
</comment>
<protein>
    <recommendedName>
        <fullName evidence="9">Endoribonuclease YbeY</fullName>
        <ecNumber evidence="9">3.1.-.-</ecNumber>
    </recommendedName>
</protein>
<evidence type="ECO:0000256" key="1">
    <source>
        <dbReference type="ARBA" id="ARBA00010875"/>
    </source>
</evidence>
<dbReference type="HAMAP" id="MF_00009">
    <property type="entry name" value="Endoribonucl_YbeY"/>
    <property type="match status" value="1"/>
</dbReference>
<evidence type="ECO:0000256" key="4">
    <source>
        <dbReference type="ARBA" id="ARBA00022722"/>
    </source>
</evidence>
<dbReference type="InterPro" id="IPR020549">
    <property type="entry name" value="YbeY_CS"/>
</dbReference>
<evidence type="ECO:0000256" key="3">
    <source>
        <dbReference type="ARBA" id="ARBA00022552"/>
    </source>
</evidence>
<dbReference type="Gene3D" id="3.40.390.30">
    <property type="entry name" value="Metalloproteases ('zincins'), catalytic domain"/>
    <property type="match status" value="1"/>
</dbReference>
<comment type="subcellular location">
    <subcellularLocation>
        <location evidence="9">Cytoplasm</location>
    </subcellularLocation>
</comment>
<dbReference type="EC" id="3.1.-.-" evidence="9"/>
<evidence type="ECO:0000313" key="11">
    <source>
        <dbReference type="Proteomes" id="UP000643810"/>
    </source>
</evidence>
<evidence type="ECO:0000256" key="9">
    <source>
        <dbReference type="HAMAP-Rule" id="MF_00009"/>
    </source>
</evidence>
<keyword evidence="6 9" id="KW-0255">Endonuclease</keyword>
<dbReference type="NCBIfam" id="TIGR00043">
    <property type="entry name" value="rRNA maturation RNase YbeY"/>
    <property type="match status" value="1"/>
</dbReference>
<comment type="similarity">
    <text evidence="1 9">Belongs to the endoribonuclease YbeY family.</text>
</comment>
<evidence type="ECO:0000256" key="6">
    <source>
        <dbReference type="ARBA" id="ARBA00022759"/>
    </source>
</evidence>
<accession>A0ABR7GCF8</accession>
<dbReference type="EMBL" id="JACOPG010000001">
    <property type="protein sequence ID" value="MBC5685123.1"/>
    <property type="molecule type" value="Genomic_DNA"/>
</dbReference>
<keyword evidence="9" id="KW-0963">Cytoplasm</keyword>
<dbReference type="PROSITE" id="PS01306">
    <property type="entry name" value="UPF0054"/>
    <property type="match status" value="1"/>
</dbReference>
<proteinExistence type="inferred from homology"/>
<keyword evidence="3 9" id="KW-0698">rRNA processing</keyword>
<keyword evidence="7 9" id="KW-0378">Hydrolase</keyword>
<gene>
    <name evidence="9 10" type="primary">ybeY</name>
    <name evidence="10" type="ORF">H8R94_00610</name>
</gene>
<dbReference type="PANTHER" id="PTHR46986">
    <property type="entry name" value="ENDORIBONUCLEASE YBEY, CHLOROPLASTIC"/>
    <property type="match status" value="1"/>
</dbReference>
<dbReference type="PANTHER" id="PTHR46986:SF1">
    <property type="entry name" value="ENDORIBONUCLEASE YBEY, CHLOROPLASTIC"/>
    <property type="match status" value="1"/>
</dbReference>
<comment type="caution">
    <text evidence="10">The sequence shown here is derived from an EMBL/GenBank/DDBJ whole genome shotgun (WGS) entry which is preliminary data.</text>
</comment>
<keyword evidence="8 9" id="KW-0862">Zinc</keyword>
<evidence type="ECO:0000256" key="7">
    <source>
        <dbReference type="ARBA" id="ARBA00022801"/>
    </source>
</evidence>
<keyword evidence="5 9" id="KW-0479">Metal-binding</keyword>
<keyword evidence="4 9" id="KW-0540">Nuclease</keyword>
<evidence type="ECO:0000313" key="10">
    <source>
        <dbReference type="EMBL" id="MBC5685123.1"/>
    </source>
</evidence>
<organism evidence="10 11">
    <name type="scientific">Roseburia lenta</name>
    <dbReference type="NCBI Taxonomy" id="2763061"/>
    <lineage>
        <taxon>Bacteria</taxon>
        <taxon>Bacillati</taxon>
        <taxon>Bacillota</taxon>
        <taxon>Clostridia</taxon>
        <taxon>Lachnospirales</taxon>
        <taxon>Lachnospiraceae</taxon>
        <taxon>Roseburia</taxon>
    </lineage>
</organism>
<dbReference type="RefSeq" id="WP_118281234.1">
    <property type="nucleotide sequence ID" value="NZ_JACOPG010000001.1"/>
</dbReference>
<name>A0ABR7GCF8_9FIRM</name>
<feature type="binding site" evidence="9">
    <location>
        <position position="131"/>
    </location>
    <ligand>
        <name>Zn(2+)</name>
        <dbReference type="ChEBI" id="CHEBI:29105"/>
        <note>catalytic</note>
    </ligand>
</feature>
<feature type="binding site" evidence="9">
    <location>
        <position position="137"/>
    </location>
    <ligand>
        <name>Zn(2+)</name>
        <dbReference type="ChEBI" id="CHEBI:29105"/>
        <note>catalytic</note>
    </ligand>
</feature>
<comment type="function">
    <text evidence="9">Single strand-specific metallo-endoribonuclease involved in late-stage 70S ribosome quality control and in maturation of the 3' terminus of the 16S rRNA.</text>
</comment>
<evidence type="ECO:0000256" key="5">
    <source>
        <dbReference type="ARBA" id="ARBA00022723"/>
    </source>
</evidence>
<dbReference type="SUPFAM" id="SSF55486">
    <property type="entry name" value="Metalloproteases ('zincins'), catalytic domain"/>
    <property type="match status" value="1"/>
</dbReference>
<evidence type="ECO:0000256" key="8">
    <source>
        <dbReference type="ARBA" id="ARBA00022833"/>
    </source>
</evidence>
<evidence type="ECO:0000256" key="2">
    <source>
        <dbReference type="ARBA" id="ARBA00022517"/>
    </source>
</evidence>
<dbReference type="InterPro" id="IPR023091">
    <property type="entry name" value="MetalPrtase_cat_dom_sf_prd"/>
</dbReference>
<keyword evidence="11" id="KW-1185">Reference proteome</keyword>
<dbReference type="Pfam" id="PF02130">
    <property type="entry name" value="YbeY"/>
    <property type="match status" value="1"/>
</dbReference>
<sequence length="167" mass="19272">MTLLLEEEVDIPFSFDYRKVAEDVIDKALEVEEFPYEVEVSLVLTDDAAIHELNQQFREMDRSTDVLSFPMMDYPAPGDFSLLDLSATSENDELILGDIVISVDHVLAQAKEYGHSRKREYAFLIAHSMLHLMGYDHMTPDEATLMEEKQSYILDLLHITREEEKNV</sequence>
<dbReference type="Proteomes" id="UP000643810">
    <property type="component" value="Unassembled WGS sequence"/>
</dbReference>